<evidence type="ECO:0000256" key="1">
    <source>
        <dbReference type="ARBA" id="ARBA00004123"/>
    </source>
</evidence>
<feature type="region of interest" description="Disordered" evidence="10">
    <location>
        <begin position="420"/>
        <end position="459"/>
    </location>
</feature>
<organism evidence="12 13">
    <name type="scientific">Peronospora matthiolae</name>
    <dbReference type="NCBI Taxonomy" id="2874970"/>
    <lineage>
        <taxon>Eukaryota</taxon>
        <taxon>Sar</taxon>
        <taxon>Stramenopiles</taxon>
        <taxon>Oomycota</taxon>
        <taxon>Peronosporomycetes</taxon>
        <taxon>Peronosporales</taxon>
        <taxon>Peronosporaceae</taxon>
        <taxon>Peronospora</taxon>
    </lineage>
</organism>
<accession>A0AAV1UTR0</accession>
<keyword evidence="4 9" id="KW-0805">Transcription regulation</keyword>
<dbReference type="InterPro" id="IPR015633">
    <property type="entry name" value="E2F"/>
</dbReference>
<comment type="caution">
    <text evidence="12">The sequence shown here is derived from an EMBL/GenBank/DDBJ whole genome shotgun (WGS) entry which is preliminary data.</text>
</comment>
<evidence type="ECO:0000256" key="2">
    <source>
        <dbReference type="ARBA" id="ARBA00010940"/>
    </source>
</evidence>
<dbReference type="FunFam" id="1.10.10.10:FF:000073">
    <property type="entry name" value="E2F transcription factor 8"/>
    <property type="match status" value="1"/>
</dbReference>
<dbReference type="InterPro" id="IPR003316">
    <property type="entry name" value="E2F_WHTH_DNA-bd_dom"/>
</dbReference>
<evidence type="ECO:0000313" key="12">
    <source>
        <dbReference type="EMBL" id="CAK7937128.1"/>
    </source>
</evidence>
<dbReference type="InterPro" id="IPR036388">
    <property type="entry name" value="WH-like_DNA-bd_sf"/>
</dbReference>
<evidence type="ECO:0000256" key="7">
    <source>
        <dbReference type="ARBA" id="ARBA00023242"/>
    </source>
</evidence>
<keyword evidence="8" id="KW-0131">Cell cycle</keyword>
<keyword evidence="3" id="KW-0678">Repressor</keyword>
<dbReference type="Proteomes" id="UP001162060">
    <property type="component" value="Unassembled WGS sequence"/>
</dbReference>
<dbReference type="GO" id="GO:0090575">
    <property type="term" value="C:RNA polymerase II transcription regulator complex"/>
    <property type="evidence" value="ECO:0007669"/>
    <property type="project" value="TreeGrafter"/>
</dbReference>
<dbReference type="SMART" id="SM01372">
    <property type="entry name" value="E2F_TDP"/>
    <property type="match status" value="2"/>
</dbReference>
<evidence type="ECO:0000256" key="3">
    <source>
        <dbReference type="ARBA" id="ARBA00022491"/>
    </source>
</evidence>
<evidence type="ECO:0000256" key="8">
    <source>
        <dbReference type="ARBA" id="ARBA00023306"/>
    </source>
</evidence>
<dbReference type="InterPro" id="IPR036390">
    <property type="entry name" value="WH_DNA-bd_sf"/>
</dbReference>
<dbReference type="PANTHER" id="PTHR12081:SF7">
    <property type="entry name" value="TRANSCRIPTION FACTOR EFL-3"/>
    <property type="match status" value="1"/>
</dbReference>
<gene>
    <name evidence="12" type="ORF">PM001_LOCUS22278</name>
</gene>
<evidence type="ECO:0000259" key="11">
    <source>
        <dbReference type="SMART" id="SM01372"/>
    </source>
</evidence>
<comment type="similarity">
    <text evidence="2 9">Belongs to the E2F/DP family.</text>
</comment>
<keyword evidence="6 9" id="KW-0804">Transcription</keyword>
<protein>
    <recommendedName>
        <fullName evidence="11">E2F/DP family winged-helix DNA-binding domain-containing protein</fullName>
    </recommendedName>
</protein>
<comment type="subcellular location">
    <subcellularLocation>
        <location evidence="1 9">Nucleus</location>
    </subcellularLocation>
</comment>
<feature type="region of interest" description="Disordered" evidence="10">
    <location>
        <begin position="348"/>
        <end position="370"/>
    </location>
</feature>
<keyword evidence="5 9" id="KW-0238">DNA-binding</keyword>
<keyword evidence="7 9" id="KW-0539">Nucleus</keyword>
<dbReference type="GO" id="GO:0000978">
    <property type="term" value="F:RNA polymerase II cis-regulatory region sequence-specific DNA binding"/>
    <property type="evidence" value="ECO:0007669"/>
    <property type="project" value="InterPro"/>
</dbReference>
<evidence type="ECO:0000256" key="9">
    <source>
        <dbReference type="RuleBase" id="RU003796"/>
    </source>
</evidence>
<dbReference type="SUPFAM" id="SSF46785">
    <property type="entry name" value="Winged helix' DNA-binding domain"/>
    <property type="match status" value="2"/>
</dbReference>
<dbReference type="PANTHER" id="PTHR12081">
    <property type="entry name" value="TRANSCRIPTION FACTOR E2F"/>
    <property type="match status" value="1"/>
</dbReference>
<evidence type="ECO:0000256" key="4">
    <source>
        <dbReference type="ARBA" id="ARBA00023015"/>
    </source>
</evidence>
<reference evidence="12" key="1">
    <citation type="submission" date="2024-01" db="EMBL/GenBank/DDBJ databases">
        <authorList>
            <person name="Webb A."/>
        </authorList>
    </citation>
    <scope>NUCLEOTIDE SEQUENCE</scope>
    <source>
        <strain evidence="12">Pm1</strain>
    </source>
</reference>
<sequence length="598" mass="66227">MAAKEMISPLRCKRPLERPSPGSIRTTNARISIQPSPNRTEAATAMMHLLSGNNGIEGEASSGLQSTKVKQDCPHREAKKARKSFKRQMKTVWMEATGTAAMTKIPVENAKAEIDGQTPEKGEMCMGMKASRLNGDQIGFFSFQEYNRKEKSLGLLCENFLRLYQDDSISEICLDQAALELGVERRRIYDIVNILESIHLVSRKSKNLYNWHGLVSLPTSISTMKFEMKQRYASVQQSSVFDARGQDYSAVKHDRRRGKSLSKLSQMFVQLFLGKEDCIIPLDQAAKQLIQMEDSESEEDGLLKTKIRRLYDVANVLVSVGLIEKLQLSNSRKPVFRWKMCSTAPVSTRSEATSAHNGDNKQETPIQHITDSTVEVKTEVDSSGAKVNHCAVGHATKSCGNYMSDDCSDSLSDLNRCSLKKNQNGQDGSDISTSDGEALNKRNRQSVRTEGMDDPCSQSVSGDSIGLLLRLDANNEPVHPQVVLCEQQAQVKRYMQRYIREYVDYMTAHPELANHTCRTTGTEARGDVLPPSVSKPTNVITASSKDGPSTLVSLPFRAGNAQDSLLLESPQSVINLDTAQVASPQHAKRLRMSSVADS</sequence>
<dbReference type="GO" id="GO:0000981">
    <property type="term" value="F:DNA-binding transcription factor activity, RNA polymerase II-specific"/>
    <property type="evidence" value="ECO:0007669"/>
    <property type="project" value="TreeGrafter"/>
</dbReference>
<dbReference type="FunFam" id="1.10.10.10:FF:000295">
    <property type="entry name" value="E2F transcription factor-like E2FE"/>
    <property type="match status" value="1"/>
</dbReference>
<feature type="domain" description="E2F/DP family winged-helix DNA-binding" evidence="11">
    <location>
        <begin position="256"/>
        <end position="340"/>
    </location>
</feature>
<evidence type="ECO:0000313" key="13">
    <source>
        <dbReference type="Proteomes" id="UP001162060"/>
    </source>
</evidence>
<dbReference type="EMBL" id="CAKLBY020000226">
    <property type="protein sequence ID" value="CAK7937128.1"/>
    <property type="molecule type" value="Genomic_DNA"/>
</dbReference>
<dbReference type="AlphaFoldDB" id="A0AAV1UTR0"/>
<feature type="region of interest" description="Disordered" evidence="10">
    <location>
        <begin position="1"/>
        <end position="27"/>
    </location>
</feature>
<feature type="region of interest" description="Disordered" evidence="10">
    <location>
        <begin position="65"/>
        <end position="85"/>
    </location>
</feature>
<feature type="domain" description="E2F/DP family winged-helix DNA-binding" evidence="11">
    <location>
        <begin position="148"/>
        <end position="213"/>
    </location>
</feature>
<evidence type="ECO:0000256" key="5">
    <source>
        <dbReference type="ARBA" id="ARBA00023125"/>
    </source>
</evidence>
<name>A0AAV1UTR0_9STRA</name>
<dbReference type="Gene3D" id="1.10.10.10">
    <property type="entry name" value="Winged helix-like DNA-binding domain superfamily/Winged helix DNA-binding domain"/>
    <property type="match status" value="2"/>
</dbReference>
<evidence type="ECO:0000256" key="10">
    <source>
        <dbReference type="SAM" id="MobiDB-lite"/>
    </source>
</evidence>
<feature type="compositionally biased region" description="Polar residues" evidence="10">
    <location>
        <begin position="420"/>
        <end position="435"/>
    </location>
</feature>
<evidence type="ECO:0000256" key="6">
    <source>
        <dbReference type="ARBA" id="ARBA00023163"/>
    </source>
</evidence>
<dbReference type="Pfam" id="PF02319">
    <property type="entry name" value="WHD_E2F_TDP"/>
    <property type="match status" value="2"/>
</dbReference>
<proteinExistence type="inferred from homology"/>